<dbReference type="GO" id="GO:0005524">
    <property type="term" value="F:ATP binding"/>
    <property type="evidence" value="ECO:0007669"/>
    <property type="project" value="UniProtKB-KW"/>
</dbReference>
<dbReference type="InterPro" id="IPR014001">
    <property type="entry name" value="Helicase_ATP-bd"/>
</dbReference>
<proteinExistence type="predicted"/>
<evidence type="ECO:0000256" key="4">
    <source>
        <dbReference type="ARBA" id="ARBA00022806"/>
    </source>
</evidence>
<evidence type="ECO:0000256" key="1">
    <source>
        <dbReference type="ARBA" id="ARBA00012552"/>
    </source>
</evidence>
<dbReference type="PROSITE" id="PS51194">
    <property type="entry name" value="HELICASE_CTER"/>
    <property type="match status" value="1"/>
</dbReference>
<dbReference type="SMART" id="SM00487">
    <property type="entry name" value="DEXDc"/>
    <property type="match status" value="1"/>
</dbReference>
<keyword evidence="2" id="KW-0547">Nucleotide-binding</keyword>
<dbReference type="CDD" id="cd00268">
    <property type="entry name" value="DEADc"/>
    <property type="match status" value="1"/>
</dbReference>
<dbReference type="RefSeq" id="XP_005781709.1">
    <property type="nucleotide sequence ID" value="XM_005781652.1"/>
</dbReference>
<dbReference type="AlphaFoldDB" id="A0A0D3K0J5"/>
<evidence type="ECO:0000256" key="3">
    <source>
        <dbReference type="ARBA" id="ARBA00022801"/>
    </source>
</evidence>
<reference evidence="9" key="2">
    <citation type="submission" date="2024-10" db="UniProtKB">
        <authorList>
            <consortium name="EnsemblProtists"/>
        </authorList>
    </citation>
    <scope>IDENTIFICATION</scope>
</reference>
<dbReference type="PROSITE" id="PS51192">
    <property type="entry name" value="HELICASE_ATP_BIND_1"/>
    <property type="match status" value="1"/>
</dbReference>
<name>A0A0D3K0J5_EMIH1</name>
<dbReference type="Pfam" id="PF00270">
    <property type="entry name" value="DEAD"/>
    <property type="match status" value="1"/>
</dbReference>
<dbReference type="EC" id="3.6.4.13" evidence="1"/>
<dbReference type="SMART" id="SM00490">
    <property type="entry name" value="HELICc"/>
    <property type="match status" value="1"/>
</dbReference>
<dbReference type="OMA" id="CASHEIT"/>
<dbReference type="CDD" id="cd18787">
    <property type="entry name" value="SF2_C_DEAD"/>
    <property type="match status" value="1"/>
</dbReference>
<reference evidence="10" key="1">
    <citation type="journal article" date="2013" name="Nature">
        <title>Pan genome of the phytoplankton Emiliania underpins its global distribution.</title>
        <authorList>
            <person name="Read B.A."/>
            <person name="Kegel J."/>
            <person name="Klute M.J."/>
            <person name="Kuo A."/>
            <person name="Lefebvre S.C."/>
            <person name="Maumus F."/>
            <person name="Mayer C."/>
            <person name="Miller J."/>
            <person name="Monier A."/>
            <person name="Salamov A."/>
            <person name="Young J."/>
            <person name="Aguilar M."/>
            <person name="Claverie J.M."/>
            <person name="Frickenhaus S."/>
            <person name="Gonzalez K."/>
            <person name="Herman E.K."/>
            <person name="Lin Y.C."/>
            <person name="Napier J."/>
            <person name="Ogata H."/>
            <person name="Sarno A.F."/>
            <person name="Shmutz J."/>
            <person name="Schroeder D."/>
            <person name="de Vargas C."/>
            <person name="Verret F."/>
            <person name="von Dassow P."/>
            <person name="Valentin K."/>
            <person name="Van de Peer Y."/>
            <person name="Wheeler G."/>
            <person name="Dacks J.B."/>
            <person name="Delwiche C.F."/>
            <person name="Dyhrman S.T."/>
            <person name="Glockner G."/>
            <person name="John U."/>
            <person name="Richards T."/>
            <person name="Worden A.Z."/>
            <person name="Zhang X."/>
            <person name="Grigoriev I.V."/>
            <person name="Allen A.E."/>
            <person name="Bidle K."/>
            <person name="Borodovsky M."/>
            <person name="Bowler C."/>
            <person name="Brownlee C."/>
            <person name="Cock J.M."/>
            <person name="Elias M."/>
            <person name="Gladyshev V.N."/>
            <person name="Groth M."/>
            <person name="Guda C."/>
            <person name="Hadaegh A."/>
            <person name="Iglesias-Rodriguez M.D."/>
            <person name="Jenkins J."/>
            <person name="Jones B.M."/>
            <person name="Lawson T."/>
            <person name="Leese F."/>
            <person name="Lindquist E."/>
            <person name="Lobanov A."/>
            <person name="Lomsadze A."/>
            <person name="Malik S.B."/>
            <person name="Marsh M.E."/>
            <person name="Mackinder L."/>
            <person name="Mock T."/>
            <person name="Mueller-Roeber B."/>
            <person name="Pagarete A."/>
            <person name="Parker M."/>
            <person name="Probert I."/>
            <person name="Quesneville H."/>
            <person name="Raines C."/>
            <person name="Rensing S.A."/>
            <person name="Riano-Pachon D.M."/>
            <person name="Richier S."/>
            <person name="Rokitta S."/>
            <person name="Shiraiwa Y."/>
            <person name="Soanes D.M."/>
            <person name="van der Giezen M."/>
            <person name="Wahlund T.M."/>
            <person name="Williams B."/>
            <person name="Wilson W."/>
            <person name="Wolfe G."/>
            <person name="Wurch L.L."/>
        </authorList>
    </citation>
    <scope>NUCLEOTIDE SEQUENCE</scope>
</reference>
<keyword evidence="10" id="KW-1185">Reference proteome</keyword>
<dbReference type="GO" id="GO:0003724">
    <property type="term" value="F:RNA helicase activity"/>
    <property type="evidence" value="ECO:0007669"/>
    <property type="project" value="UniProtKB-EC"/>
</dbReference>
<protein>
    <recommendedName>
        <fullName evidence="1">RNA helicase</fullName>
        <ecNumber evidence="1">3.6.4.13</ecNumber>
    </recommendedName>
</protein>
<keyword evidence="3" id="KW-0378">Hydrolase</keyword>
<evidence type="ECO:0000313" key="9">
    <source>
        <dbReference type="EnsemblProtists" id="EOD29280"/>
    </source>
</evidence>
<dbReference type="eggNOG" id="KOG0331">
    <property type="taxonomic scope" value="Eukaryota"/>
</dbReference>
<dbReference type="STRING" id="2903.R1ERM1"/>
<feature type="compositionally biased region" description="Low complexity" evidence="6">
    <location>
        <begin position="425"/>
        <end position="434"/>
    </location>
</feature>
<dbReference type="Pfam" id="PF00271">
    <property type="entry name" value="Helicase_C"/>
    <property type="match status" value="1"/>
</dbReference>
<feature type="domain" description="Helicase ATP-binding" evidence="7">
    <location>
        <begin position="71"/>
        <end position="248"/>
    </location>
</feature>
<organism evidence="9 10">
    <name type="scientific">Emiliania huxleyi (strain CCMP1516)</name>
    <dbReference type="NCBI Taxonomy" id="280463"/>
    <lineage>
        <taxon>Eukaryota</taxon>
        <taxon>Haptista</taxon>
        <taxon>Haptophyta</taxon>
        <taxon>Prymnesiophyceae</taxon>
        <taxon>Isochrysidales</taxon>
        <taxon>Noelaerhabdaceae</taxon>
        <taxon>Emiliania</taxon>
    </lineage>
</organism>
<dbReference type="KEGG" id="ehx:EMIHUDRAFT_63991"/>
<evidence type="ECO:0000259" key="8">
    <source>
        <dbReference type="PROSITE" id="PS51194"/>
    </source>
</evidence>
<dbReference type="EnsemblProtists" id="EOD29280">
    <property type="protein sequence ID" value="EOD29280"/>
    <property type="gene ID" value="EMIHUDRAFT_63991"/>
</dbReference>
<dbReference type="PANTHER" id="PTHR47958">
    <property type="entry name" value="ATP-DEPENDENT RNA HELICASE DBP3"/>
    <property type="match status" value="1"/>
</dbReference>
<dbReference type="InterPro" id="IPR027417">
    <property type="entry name" value="P-loop_NTPase"/>
</dbReference>
<accession>A0A0D3K0J5</accession>
<dbReference type="GO" id="GO:0016787">
    <property type="term" value="F:hydrolase activity"/>
    <property type="evidence" value="ECO:0007669"/>
    <property type="project" value="UniProtKB-KW"/>
</dbReference>
<keyword evidence="5" id="KW-0067">ATP-binding</keyword>
<feature type="compositionally biased region" description="Basic and acidic residues" evidence="6">
    <location>
        <begin position="407"/>
        <end position="422"/>
    </location>
</feature>
<dbReference type="InterPro" id="IPR044742">
    <property type="entry name" value="DEAD/DEAH_RhlB"/>
</dbReference>
<dbReference type="InterPro" id="IPR011545">
    <property type="entry name" value="DEAD/DEAH_box_helicase_dom"/>
</dbReference>
<dbReference type="HOGENOM" id="CLU_003041_1_5_1"/>
<dbReference type="InterPro" id="IPR001650">
    <property type="entry name" value="Helicase_C-like"/>
</dbReference>
<feature type="region of interest" description="Disordered" evidence="6">
    <location>
        <begin position="404"/>
        <end position="441"/>
    </location>
</feature>
<dbReference type="GeneID" id="19046629"/>
<sequence length="441" mass="46999">MLSAAIQRVSADRDAARAFCASHEITLDGAGTAAPAVVTSLADAPFPQPLVELLLSQPGFTAPSAVQGAAWPAAVAGRDVLAVAKTGSGKTLGYLLPALARWHAVRGKLLSSGPRHPYCLVMAPTRELAIQINEQALLFWRRTALLFGAPLGARSVVVYGGAPKVVQAGHLSRGADIVVATPAAVPRAWRADRMRGQNRSSHTCEQADRMLDMGFEKDIRALVAAIPAVGRQTLLFTATWPKAVQRLLDVSSAAGRVRVTVGSGGEKLTANPSVEQRVAVLGHPRDKWEAFLQLVEPFRKGGGEAATRVIVFCNTKKDVNGIGEHLYNDGFSVDTCSGDRTQRERERVIQSFRDGAVTMVIATDVAARGLDIQGIDRVINYDYPPGEGGSDDYIHRIGRTGRAGAKGRADTLFTHKDGRHAPELAAPSVARSPPRSAPPRL</sequence>
<keyword evidence="4" id="KW-0347">Helicase</keyword>
<feature type="domain" description="Helicase C-terminal" evidence="8">
    <location>
        <begin position="293"/>
        <end position="441"/>
    </location>
</feature>
<dbReference type="PaxDb" id="2903-EOD29280"/>
<evidence type="ECO:0000259" key="7">
    <source>
        <dbReference type="PROSITE" id="PS51192"/>
    </source>
</evidence>
<dbReference type="Gene3D" id="3.40.50.300">
    <property type="entry name" value="P-loop containing nucleotide triphosphate hydrolases"/>
    <property type="match status" value="2"/>
</dbReference>
<dbReference type="SUPFAM" id="SSF52540">
    <property type="entry name" value="P-loop containing nucleoside triphosphate hydrolases"/>
    <property type="match status" value="1"/>
</dbReference>
<evidence type="ECO:0000256" key="2">
    <source>
        <dbReference type="ARBA" id="ARBA00022741"/>
    </source>
</evidence>
<dbReference type="Proteomes" id="UP000013827">
    <property type="component" value="Unassembled WGS sequence"/>
</dbReference>
<evidence type="ECO:0000256" key="5">
    <source>
        <dbReference type="ARBA" id="ARBA00022840"/>
    </source>
</evidence>
<evidence type="ECO:0000313" key="10">
    <source>
        <dbReference type="Proteomes" id="UP000013827"/>
    </source>
</evidence>
<dbReference type="GO" id="GO:0003676">
    <property type="term" value="F:nucleic acid binding"/>
    <property type="evidence" value="ECO:0007669"/>
    <property type="project" value="InterPro"/>
</dbReference>
<evidence type="ECO:0000256" key="6">
    <source>
        <dbReference type="SAM" id="MobiDB-lite"/>
    </source>
</evidence>